<dbReference type="EC" id="1.8.4.11" evidence="5"/>
<comment type="catalytic activity">
    <reaction evidence="3 5">
        <text>L-methionyl-[protein] + [thioredoxin]-disulfide + H2O = L-methionyl-(S)-S-oxide-[protein] + [thioredoxin]-dithiol</text>
        <dbReference type="Rhea" id="RHEA:14217"/>
        <dbReference type="Rhea" id="RHEA-COMP:10698"/>
        <dbReference type="Rhea" id="RHEA-COMP:10700"/>
        <dbReference type="Rhea" id="RHEA-COMP:12313"/>
        <dbReference type="Rhea" id="RHEA-COMP:12315"/>
        <dbReference type="ChEBI" id="CHEBI:15377"/>
        <dbReference type="ChEBI" id="CHEBI:16044"/>
        <dbReference type="ChEBI" id="CHEBI:29950"/>
        <dbReference type="ChEBI" id="CHEBI:44120"/>
        <dbReference type="ChEBI" id="CHEBI:50058"/>
        <dbReference type="EC" id="1.8.4.11"/>
    </reaction>
</comment>
<proteinExistence type="inferred from homology"/>
<evidence type="ECO:0000256" key="6">
    <source>
        <dbReference type="SAM" id="SignalP"/>
    </source>
</evidence>
<protein>
    <recommendedName>
        <fullName evidence="5">Peptide methionine sulfoxide reductase MsrA</fullName>
        <shortName evidence="5">Protein-methionine-S-oxide reductase</shortName>
        <ecNumber evidence="5">1.8.4.11</ecNumber>
    </recommendedName>
    <alternativeName>
        <fullName evidence="5">Peptide-methionine (S)-S-oxide reductase</fullName>
        <shortName evidence="5">Peptide Met(O) reductase</shortName>
    </alternativeName>
</protein>
<dbReference type="InterPro" id="IPR050162">
    <property type="entry name" value="MsrA_MetSO_reductase"/>
</dbReference>
<organism evidence="8 9">
    <name type="scientific">Legionella quinlivanii</name>
    <dbReference type="NCBI Taxonomy" id="45073"/>
    <lineage>
        <taxon>Bacteria</taxon>
        <taxon>Pseudomonadati</taxon>
        <taxon>Pseudomonadota</taxon>
        <taxon>Gammaproteobacteria</taxon>
        <taxon>Legionellales</taxon>
        <taxon>Legionellaceae</taxon>
        <taxon>Legionella</taxon>
    </lineage>
</organism>
<dbReference type="GO" id="GO:0005737">
    <property type="term" value="C:cytoplasm"/>
    <property type="evidence" value="ECO:0007669"/>
    <property type="project" value="TreeGrafter"/>
</dbReference>
<name>A0A364LJQ3_9GAMM</name>
<evidence type="ECO:0000259" key="7">
    <source>
        <dbReference type="Pfam" id="PF01625"/>
    </source>
</evidence>
<evidence type="ECO:0000256" key="1">
    <source>
        <dbReference type="ARBA" id="ARBA00005591"/>
    </source>
</evidence>
<dbReference type="Pfam" id="PF01625">
    <property type="entry name" value="PMSR"/>
    <property type="match status" value="1"/>
</dbReference>
<dbReference type="Gene3D" id="3.30.1060.10">
    <property type="entry name" value="Peptide methionine sulphoxide reductase MsrA"/>
    <property type="match status" value="1"/>
</dbReference>
<feature type="chain" id="PRO_5016703251" description="Peptide methionine sulfoxide reductase MsrA" evidence="6">
    <location>
        <begin position="20"/>
        <end position="190"/>
    </location>
</feature>
<gene>
    <name evidence="5" type="primary">msrA</name>
    <name evidence="8" type="ORF">B1207_07965</name>
</gene>
<dbReference type="GO" id="GO:0033744">
    <property type="term" value="F:L-methionine:thioredoxin-disulfide S-oxidoreductase activity"/>
    <property type="evidence" value="ECO:0007669"/>
    <property type="project" value="RHEA"/>
</dbReference>
<accession>A0A364LJQ3</accession>
<dbReference type="InterPro" id="IPR036509">
    <property type="entry name" value="Met_Sox_Rdtase_MsrA_sf"/>
</dbReference>
<keyword evidence="2 5" id="KW-0560">Oxidoreductase</keyword>
<dbReference type="PANTHER" id="PTHR42799">
    <property type="entry name" value="MITOCHONDRIAL PEPTIDE METHIONINE SULFOXIDE REDUCTASE"/>
    <property type="match status" value="1"/>
</dbReference>
<evidence type="ECO:0000256" key="4">
    <source>
        <dbReference type="ARBA" id="ARBA00048782"/>
    </source>
</evidence>
<evidence type="ECO:0000313" key="8">
    <source>
        <dbReference type="EMBL" id="RAP36725.1"/>
    </source>
</evidence>
<dbReference type="InterPro" id="IPR002569">
    <property type="entry name" value="Met_Sox_Rdtase_MsrA_dom"/>
</dbReference>
<dbReference type="RefSeq" id="WP_112219451.1">
    <property type="nucleotide sequence ID" value="NZ_MVJN01000005.1"/>
</dbReference>
<evidence type="ECO:0000256" key="5">
    <source>
        <dbReference type="HAMAP-Rule" id="MF_01401"/>
    </source>
</evidence>
<comment type="caution">
    <text evidence="8">The sequence shown here is derived from an EMBL/GenBank/DDBJ whole genome shotgun (WGS) entry which is preliminary data.</text>
</comment>
<dbReference type="HAMAP" id="MF_01401">
    <property type="entry name" value="MsrA"/>
    <property type="match status" value="1"/>
</dbReference>
<evidence type="ECO:0000313" key="9">
    <source>
        <dbReference type="Proteomes" id="UP000249458"/>
    </source>
</evidence>
<evidence type="ECO:0000256" key="2">
    <source>
        <dbReference type="ARBA" id="ARBA00023002"/>
    </source>
</evidence>
<comment type="catalytic activity">
    <reaction evidence="4 5">
        <text>[thioredoxin]-disulfide + L-methionine + H2O = L-methionine (S)-S-oxide + [thioredoxin]-dithiol</text>
        <dbReference type="Rhea" id="RHEA:19993"/>
        <dbReference type="Rhea" id="RHEA-COMP:10698"/>
        <dbReference type="Rhea" id="RHEA-COMP:10700"/>
        <dbReference type="ChEBI" id="CHEBI:15377"/>
        <dbReference type="ChEBI" id="CHEBI:29950"/>
        <dbReference type="ChEBI" id="CHEBI:50058"/>
        <dbReference type="ChEBI" id="CHEBI:57844"/>
        <dbReference type="ChEBI" id="CHEBI:58772"/>
        <dbReference type="EC" id="1.8.4.11"/>
    </reaction>
</comment>
<dbReference type="AlphaFoldDB" id="A0A364LJQ3"/>
<dbReference type="GO" id="GO:0034599">
    <property type="term" value="P:cellular response to oxidative stress"/>
    <property type="evidence" value="ECO:0007669"/>
    <property type="project" value="TreeGrafter"/>
</dbReference>
<dbReference type="NCBIfam" id="TIGR00401">
    <property type="entry name" value="msrA"/>
    <property type="match status" value="1"/>
</dbReference>
<comment type="similarity">
    <text evidence="1 5">Belongs to the MsrA Met sulfoxide reductase family.</text>
</comment>
<dbReference type="PANTHER" id="PTHR42799:SF2">
    <property type="entry name" value="MITOCHONDRIAL PEPTIDE METHIONINE SULFOXIDE REDUCTASE"/>
    <property type="match status" value="1"/>
</dbReference>
<sequence length="190" mass="22408">MNKLICFIFLIGSSMSVFAKPAEAIFAGGCFWFMEADFYQQKGVLATVTGFDGGTTPEPTYDDVTAGRTNYTEAVRIIYNPDQITYKQLLDYFWRHIDPTTKDAQFCERGRQYRAAIFYLNDNQKRIALQSKKELEKKFPKIYTEILPSTTFYAAEDYHQNYSQKNPLRYRYYRYRCGRDSRLEEVWGNR</sequence>
<feature type="signal peptide" evidence="6">
    <location>
        <begin position="1"/>
        <end position="19"/>
    </location>
</feature>
<feature type="active site" evidence="5">
    <location>
        <position position="30"/>
    </location>
</feature>
<comment type="function">
    <text evidence="5">Has an important function as a repair enzyme for proteins that have been inactivated by oxidation. Catalyzes the reversible oxidation-reduction of methionine sulfoxide in proteins to methionine.</text>
</comment>
<dbReference type="SUPFAM" id="SSF55068">
    <property type="entry name" value="Peptide methionine sulfoxide reductase"/>
    <property type="match status" value="1"/>
</dbReference>
<feature type="domain" description="Peptide methionine sulphoxide reductase MsrA" evidence="7">
    <location>
        <begin position="23"/>
        <end position="171"/>
    </location>
</feature>
<dbReference type="GO" id="GO:0008113">
    <property type="term" value="F:peptide-methionine (S)-S-oxide reductase activity"/>
    <property type="evidence" value="ECO:0007669"/>
    <property type="project" value="UniProtKB-UniRule"/>
</dbReference>
<dbReference type="Proteomes" id="UP000249458">
    <property type="component" value="Unassembled WGS sequence"/>
</dbReference>
<evidence type="ECO:0000256" key="3">
    <source>
        <dbReference type="ARBA" id="ARBA00047806"/>
    </source>
</evidence>
<reference evidence="8 9" key="1">
    <citation type="submission" date="2017-02" db="EMBL/GenBank/DDBJ databases">
        <title>Legionella quilivanii strain from human: case report and whole genome sequencing analysis.</title>
        <authorList>
            <person name="Lalancette C."/>
            <person name="Leduc J.-M."/>
            <person name="Levesque S."/>
            <person name="Fournier E."/>
            <person name="Saoud J."/>
            <person name="Faucher S.P."/>
            <person name="Bernard K."/>
            <person name="Martineau C."/>
            <person name="Longtin J."/>
        </authorList>
    </citation>
    <scope>NUCLEOTIDE SEQUENCE [LARGE SCALE GENOMIC DNA]</scope>
    <source>
        <strain evidence="8 9">ID143958</strain>
    </source>
</reference>
<keyword evidence="6" id="KW-0732">Signal</keyword>
<dbReference type="EMBL" id="MVJN01000005">
    <property type="protein sequence ID" value="RAP36725.1"/>
    <property type="molecule type" value="Genomic_DNA"/>
</dbReference>